<dbReference type="AlphaFoldDB" id="A0A2H0R4P0"/>
<name>A0A2H0R4P0_9BACT</name>
<dbReference type="EMBL" id="PCXO01000005">
    <property type="protein sequence ID" value="PIR41440.1"/>
    <property type="molecule type" value="Genomic_DNA"/>
</dbReference>
<keyword evidence="1" id="KW-1133">Transmembrane helix</keyword>
<protein>
    <submittedName>
        <fullName evidence="2">Uncharacterized protein</fullName>
    </submittedName>
</protein>
<keyword evidence="1" id="KW-0472">Membrane</keyword>
<proteinExistence type="predicted"/>
<evidence type="ECO:0000313" key="3">
    <source>
        <dbReference type="Proteomes" id="UP000230232"/>
    </source>
</evidence>
<evidence type="ECO:0000256" key="1">
    <source>
        <dbReference type="SAM" id="Phobius"/>
    </source>
</evidence>
<keyword evidence="1" id="KW-0812">Transmembrane</keyword>
<accession>A0A2H0R4P0</accession>
<organism evidence="2 3">
    <name type="scientific">Candidatus Yanofskybacteria bacterium CG10_big_fil_rev_8_21_14_0_10_46_23</name>
    <dbReference type="NCBI Taxonomy" id="1975098"/>
    <lineage>
        <taxon>Bacteria</taxon>
        <taxon>Candidatus Yanofskyibacteriota</taxon>
    </lineage>
</organism>
<sequence>MALDFISFFWFILGFGLILIATIFVVHGRGFKLKPSPRPNLLHLKIATGQISAGTEIEKMTNFLETLSDLHRHAQGWNVFLLGQPYLILNLIVQKNDLAFIVSFPPAQKRYLQNKLEQAFPRIRWTETDLSWDDPPAQGAVLTLAQNSSKTNEDKEALPAPGSLFVVQELQVIQQSFVDHERLYLQLLIRPSHHKKGAHLYQTNFRILTFQTTPERGRDLIGKVERLLERIVFARKIHFKLNFPSMSNSNSLQENCRDYRFDFKNSFYLTASELAAVYHFFDSGIKHD</sequence>
<dbReference type="Proteomes" id="UP000230232">
    <property type="component" value="Unassembled WGS sequence"/>
</dbReference>
<feature type="transmembrane region" description="Helical" evidence="1">
    <location>
        <begin position="6"/>
        <end position="26"/>
    </location>
</feature>
<comment type="caution">
    <text evidence="2">The sequence shown here is derived from an EMBL/GenBank/DDBJ whole genome shotgun (WGS) entry which is preliminary data.</text>
</comment>
<gene>
    <name evidence="2" type="ORF">COV31_01025</name>
</gene>
<reference evidence="2 3" key="1">
    <citation type="submission" date="2017-09" db="EMBL/GenBank/DDBJ databases">
        <title>Depth-based differentiation of microbial function through sediment-hosted aquifers and enrichment of novel symbionts in the deep terrestrial subsurface.</title>
        <authorList>
            <person name="Probst A.J."/>
            <person name="Ladd B."/>
            <person name="Jarett J.K."/>
            <person name="Geller-Mcgrath D.E."/>
            <person name="Sieber C.M."/>
            <person name="Emerson J.B."/>
            <person name="Anantharaman K."/>
            <person name="Thomas B.C."/>
            <person name="Malmstrom R."/>
            <person name="Stieglmeier M."/>
            <person name="Klingl A."/>
            <person name="Woyke T."/>
            <person name="Ryan C.M."/>
            <person name="Banfield J.F."/>
        </authorList>
    </citation>
    <scope>NUCLEOTIDE SEQUENCE [LARGE SCALE GENOMIC DNA]</scope>
    <source>
        <strain evidence="2">CG10_big_fil_rev_8_21_14_0_10_46_23</strain>
    </source>
</reference>
<evidence type="ECO:0000313" key="2">
    <source>
        <dbReference type="EMBL" id="PIR41440.1"/>
    </source>
</evidence>